<accession>I7C177</accession>
<dbReference type="AlphaFoldDB" id="I7C177"/>
<evidence type="ECO:0000313" key="2">
    <source>
        <dbReference type="Proteomes" id="UP000006503"/>
    </source>
</evidence>
<organism evidence="1 2">
    <name type="scientific">Pseudomonas putida (strain DOT-T1E)</name>
    <dbReference type="NCBI Taxonomy" id="1196325"/>
    <lineage>
        <taxon>Bacteria</taxon>
        <taxon>Pseudomonadati</taxon>
        <taxon>Pseudomonadota</taxon>
        <taxon>Gammaproteobacteria</taxon>
        <taxon>Pseudomonadales</taxon>
        <taxon>Pseudomonadaceae</taxon>
        <taxon>Pseudomonas</taxon>
    </lineage>
</organism>
<evidence type="ECO:0000313" key="1">
    <source>
        <dbReference type="EMBL" id="AFO46821.1"/>
    </source>
</evidence>
<dbReference type="EMBL" id="CP003734">
    <property type="protein sequence ID" value="AFO46821.1"/>
    <property type="molecule type" value="Genomic_DNA"/>
</dbReference>
<proteinExistence type="predicted"/>
<gene>
    <name evidence="1" type="ordered locus">T1E_0963</name>
</gene>
<dbReference type="HOGENOM" id="CLU_2466655_0_0_6"/>
<name>I7C177_PSEPT</name>
<sequence length="88" mass="9231">MPTALCTGANPGFGGQFAPQPGQLNFADLHPVDAPWCLAALLEGQAFAISVKAGISVVTRPFEELSPERGHGGESFALGLGARIRVWR</sequence>
<dbReference type="Proteomes" id="UP000006503">
    <property type="component" value="Chromosome"/>
</dbReference>
<protein>
    <submittedName>
        <fullName evidence="1">Uncharacterized protein</fullName>
    </submittedName>
</protein>
<dbReference type="KEGG" id="ppx:T1E_0963"/>
<reference evidence="2" key="1">
    <citation type="journal article" date="2013" name="Microb. Biotechnol.">
        <title>Metabolic potential of the organic-solvent tolerant Pseudomonas putida DOT-T1E deduced from its annotated genome.</title>
        <authorList>
            <person name="Udaondo Z."/>
            <person name="Molina L."/>
            <person name="Daniels C."/>
            <person name="Gomez M.J."/>
            <person name="Molina-Henares M.A."/>
            <person name="Matilla M.A."/>
            <person name="Roca A."/>
            <person name="Fernandez M."/>
            <person name="Duque E."/>
            <person name="Segura A."/>
            <person name="Ramos J.L."/>
        </authorList>
    </citation>
    <scope>NUCLEOTIDE SEQUENCE [LARGE SCALE GENOMIC DNA]</scope>
    <source>
        <strain evidence="2">DOT-T1E</strain>
    </source>
</reference>